<reference evidence="3 4" key="1">
    <citation type="journal article" date="2022" name="Nat. Genet.">
        <title>Improved pea reference genome and pan-genome highlight genomic features and evolutionary characteristics.</title>
        <authorList>
            <person name="Yang T."/>
            <person name="Liu R."/>
            <person name="Luo Y."/>
            <person name="Hu S."/>
            <person name="Wang D."/>
            <person name="Wang C."/>
            <person name="Pandey M.K."/>
            <person name="Ge S."/>
            <person name="Xu Q."/>
            <person name="Li N."/>
            <person name="Li G."/>
            <person name="Huang Y."/>
            <person name="Saxena R.K."/>
            <person name="Ji Y."/>
            <person name="Li M."/>
            <person name="Yan X."/>
            <person name="He Y."/>
            <person name="Liu Y."/>
            <person name="Wang X."/>
            <person name="Xiang C."/>
            <person name="Varshney R.K."/>
            <person name="Ding H."/>
            <person name="Gao S."/>
            <person name="Zong X."/>
        </authorList>
    </citation>
    <scope>NUCLEOTIDE SEQUENCE [LARGE SCALE GENOMIC DNA]</scope>
    <source>
        <strain evidence="3 4">cv. Zhongwan 6</strain>
    </source>
</reference>
<sequence>MGFTIGAENVLVPALLVVYSPLLFLGVVILLTGQTIGGNSSPVSKTTKKDVLLELMEVSKALQMTITSSTIRKRNVEKLIKMLTKEKNVKGEKVDHEKENQSANEKEENVDSSESSC</sequence>
<dbReference type="Proteomes" id="UP001058974">
    <property type="component" value="Chromosome 1"/>
</dbReference>
<dbReference type="Gramene" id="Psat01G0182300-T1">
    <property type="protein sequence ID" value="KAI5442932.1"/>
    <property type="gene ID" value="KIW84_011823"/>
</dbReference>
<feature type="compositionally biased region" description="Basic and acidic residues" evidence="1">
    <location>
        <begin position="88"/>
        <end position="109"/>
    </location>
</feature>
<evidence type="ECO:0000313" key="4">
    <source>
        <dbReference type="Proteomes" id="UP001058974"/>
    </source>
</evidence>
<keyword evidence="2" id="KW-0812">Transmembrane</keyword>
<protein>
    <submittedName>
        <fullName evidence="3">Uncharacterized protein</fullName>
    </submittedName>
</protein>
<evidence type="ECO:0000313" key="3">
    <source>
        <dbReference type="EMBL" id="KAI5442932.1"/>
    </source>
</evidence>
<keyword evidence="4" id="KW-1185">Reference proteome</keyword>
<organism evidence="3 4">
    <name type="scientific">Pisum sativum</name>
    <name type="common">Garden pea</name>
    <name type="synonym">Lathyrus oleraceus</name>
    <dbReference type="NCBI Taxonomy" id="3888"/>
    <lineage>
        <taxon>Eukaryota</taxon>
        <taxon>Viridiplantae</taxon>
        <taxon>Streptophyta</taxon>
        <taxon>Embryophyta</taxon>
        <taxon>Tracheophyta</taxon>
        <taxon>Spermatophyta</taxon>
        <taxon>Magnoliopsida</taxon>
        <taxon>eudicotyledons</taxon>
        <taxon>Gunneridae</taxon>
        <taxon>Pentapetalae</taxon>
        <taxon>rosids</taxon>
        <taxon>fabids</taxon>
        <taxon>Fabales</taxon>
        <taxon>Fabaceae</taxon>
        <taxon>Papilionoideae</taxon>
        <taxon>50 kb inversion clade</taxon>
        <taxon>NPAAA clade</taxon>
        <taxon>Hologalegina</taxon>
        <taxon>IRL clade</taxon>
        <taxon>Fabeae</taxon>
        <taxon>Lathyrus</taxon>
    </lineage>
</organism>
<comment type="caution">
    <text evidence="3">The sequence shown here is derived from an EMBL/GenBank/DDBJ whole genome shotgun (WGS) entry which is preliminary data.</text>
</comment>
<keyword evidence="2" id="KW-1133">Transmembrane helix</keyword>
<name>A0A9D5BG30_PEA</name>
<dbReference type="EMBL" id="JAMSHJ010000001">
    <property type="protein sequence ID" value="KAI5442932.1"/>
    <property type="molecule type" value="Genomic_DNA"/>
</dbReference>
<gene>
    <name evidence="3" type="ORF">KIW84_011823</name>
</gene>
<evidence type="ECO:0000256" key="1">
    <source>
        <dbReference type="SAM" id="MobiDB-lite"/>
    </source>
</evidence>
<feature type="transmembrane region" description="Helical" evidence="2">
    <location>
        <begin position="12"/>
        <end position="31"/>
    </location>
</feature>
<proteinExistence type="predicted"/>
<feature type="region of interest" description="Disordered" evidence="1">
    <location>
        <begin position="88"/>
        <end position="117"/>
    </location>
</feature>
<keyword evidence="2" id="KW-0472">Membrane</keyword>
<evidence type="ECO:0000256" key="2">
    <source>
        <dbReference type="SAM" id="Phobius"/>
    </source>
</evidence>
<dbReference type="AlphaFoldDB" id="A0A9D5BG30"/>
<accession>A0A9D5BG30</accession>